<sequence length="231" mass="26205">MSDLEAFAENIFLMDGPPVHAAGIPFPTRMIIVQLADGALWVNSPVHVTEEAKEQISDLGPVKYLVSPTKLHLWRLEEWHGLFPEAELWGTEQVPDEFKHLPLTGVLDDVPPRGWAEDIDQVIFRGNLFLEEAAFLHKRSRTLIVADFIQNHVLVKGRPLRNTLYRLAGVVYPNGGVPLDIRLSTIHRSLARQAAEKLLSWDFDKLIIAHGVCLRENARPFVERAFRWLVG</sequence>
<dbReference type="PANTHER" id="PTHR33835:SF1">
    <property type="entry name" value="METALLO-BETA-LACTAMASE DOMAIN-CONTAINING PROTEIN"/>
    <property type="match status" value="1"/>
</dbReference>
<dbReference type="STRING" id="497964.CfE428DRAFT_4262"/>
<organism evidence="1 2">
    <name type="scientific">Chthoniobacter flavus Ellin428</name>
    <dbReference type="NCBI Taxonomy" id="497964"/>
    <lineage>
        <taxon>Bacteria</taxon>
        <taxon>Pseudomonadati</taxon>
        <taxon>Verrucomicrobiota</taxon>
        <taxon>Spartobacteria</taxon>
        <taxon>Chthoniobacterales</taxon>
        <taxon>Chthoniobacteraceae</taxon>
        <taxon>Chthoniobacter</taxon>
    </lineage>
</organism>
<protein>
    <recommendedName>
        <fullName evidence="3">DUF4336 domain-containing protein</fullName>
    </recommendedName>
</protein>
<dbReference type="InterPro" id="IPR036866">
    <property type="entry name" value="RibonucZ/Hydroxyglut_hydro"/>
</dbReference>
<dbReference type="Pfam" id="PF14234">
    <property type="entry name" value="DUF4336"/>
    <property type="match status" value="1"/>
</dbReference>
<name>B4D5S3_9BACT</name>
<accession>B4D5S3</accession>
<dbReference type="RefSeq" id="WP_006981586.1">
    <property type="nucleotide sequence ID" value="NZ_ABVL01000014.1"/>
</dbReference>
<dbReference type="Proteomes" id="UP000005824">
    <property type="component" value="Unassembled WGS sequence"/>
</dbReference>
<evidence type="ECO:0008006" key="3">
    <source>
        <dbReference type="Google" id="ProtNLM"/>
    </source>
</evidence>
<evidence type="ECO:0000313" key="1">
    <source>
        <dbReference type="EMBL" id="EDY18126.1"/>
    </source>
</evidence>
<gene>
    <name evidence="1" type="ORF">CfE428DRAFT_4262</name>
</gene>
<comment type="caution">
    <text evidence="1">The sequence shown here is derived from an EMBL/GenBank/DDBJ whole genome shotgun (WGS) entry which is preliminary data.</text>
</comment>
<dbReference type="AlphaFoldDB" id="B4D5S3"/>
<dbReference type="EMBL" id="ABVL01000014">
    <property type="protein sequence ID" value="EDY18126.1"/>
    <property type="molecule type" value="Genomic_DNA"/>
</dbReference>
<dbReference type="InParanoid" id="B4D5S3"/>
<dbReference type="eggNOG" id="COG4221">
    <property type="taxonomic scope" value="Bacteria"/>
</dbReference>
<proteinExistence type="predicted"/>
<evidence type="ECO:0000313" key="2">
    <source>
        <dbReference type="Proteomes" id="UP000005824"/>
    </source>
</evidence>
<keyword evidence="2" id="KW-1185">Reference proteome</keyword>
<dbReference type="SUPFAM" id="SSF56281">
    <property type="entry name" value="Metallo-hydrolase/oxidoreductase"/>
    <property type="match status" value="1"/>
</dbReference>
<dbReference type="PANTHER" id="PTHR33835">
    <property type="entry name" value="YALI0C07656P"/>
    <property type="match status" value="1"/>
</dbReference>
<reference evidence="1 2" key="1">
    <citation type="journal article" date="2011" name="J. Bacteriol.">
        <title>Genome sequence of Chthoniobacter flavus Ellin428, an aerobic heterotrophic soil bacterium.</title>
        <authorList>
            <person name="Kant R."/>
            <person name="van Passel M.W."/>
            <person name="Palva A."/>
            <person name="Lucas S."/>
            <person name="Lapidus A."/>
            <person name="Glavina Del Rio T."/>
            <person name="Dalin E."/>
            <person name="Tice H."/>
            <person name="Bruce D."/>
            <person name="Goodwin L."/>
            <person name="Pitluck S."/>
            <person name="Larimer F.W."/>
            <person name="Land M.L."/>
            <person name="Hauser L."/>
            <person name="Sangwan P."/>
            <person name="de Vos W.M."/>
            <person name="Janssen P.H."/>
            <person name="Smidt H."/>
        </authorList>
    </citation>
    <scope>NUCLEOTIDE SEQUENCE [LARGE SCALE GENOMIC DNA]</scope>
    <source>
        <strain evidence="1 2">Ellin428</strain>
    </source>
</reference>
<dbReference type="InterPro" id="IPR025638">
    <property type="entry name" value="DUF4336"/>
</dbReference>